<dbReference type="InParanoid" id="A0A194X148"/>
<gene>
    <name evidence="1" type="ORF">LY89DRAFT_145597</name>
</gene>
<dbReference type="STRING" id="149040.A0A194X148"/>
<proteinExistence type="predicted"/>
<dbReference type="SUPFAM" id="SSF51182">
    <property type="entry name" value="RmlC-like cupins"/>
    <property type="match status" value="1"/>
</dbReference>
<dbReference type="InterPro" id="IPR014710">
    <property type="entry name" value="RmlC-like_jellyroll"/>
</dbReference>
<name>A0A194X148_MOLSC</name>
<evidence type="ECO:0000313" key="1">
    <source>
        <dbReference type="EMBL" id="KUJ13694.1"/>
    </source>
</evidence>
<protein>
    <submittedName>
        <fullName evidence="1">Uncharacterized protein</fullName>
    </submittedName>
</protein>
<sequence length="160" mass="17850">MVSSIAQPPDKSVDLLIGSLRKSANSKEHLETAIRDKELVPLWNTGDPPAAPEPHTKHIPAVWRYEDTKSLLLRAAELVDAKEAERRTNLCQFLHLAFCFSMSLFLQPVNITTGHRCVPTSTTFAEFALGPKIFLCKTSQMWSIENPLANEHQLESGLAE</sequence>
<dbReference type="InterPro" id="IPR011051">
    <property type="entry name" value="RmlC_Cupin_sf"/>
</dbReference>
<dbReference type="Gene3D" id="2.60.120.10">
    <property type="entry name" value="Jelly Rolls"/>
    <property type="match status" value="1"/>
</dbReference>
<organism evidence="1 2">
    <name type="scientific">Mollisia scopiformis</name>
    <name type="common">Conifer needle endophyte fungus</name>
    <name type="synonym">Phialocephala scopiformis</name>
    <dbReference type="NCBI Taxonomy" id="149040"/>
    <lineage>
        <taxon>Eukaryota</taxon>
        <taxon>Fungi</taxon>
        <taxon>Dikarya</taxon>
        <taxon>Ascomycota</taxon>
        <taxon>Pezizomycotina</taxon>
        <taxon>Leotiomycetes</taxon>
        <taxon>Helotiales</taxon>
        <taxon>Mollisiaceae</taxon>
        <taxon>Mollisia</taxon>
    </lineage>
</organism>
<dbReference type="RefSeq" id="XP_018068049.1">
    <property type="nucleotide sequence ID" value="XM_018205350.1"/>
</dbReference>
<dbReference type="KEGG" id="psco:LY89DRAFT_145597"/>
<dbReference type="Proteomes" id="UP000070700">
    <property type="component" value="Unassembled WGS sequence"/>
</dbReference>
<dbReference type="GeneID" id="28815076"/>
<evidence type="ECO:0000313" key="2">
    <source>
        <dbReference type="Proteomes" id="UP000070700"/>
    </source>
</evidence>
<dbReference type="EMBL" id="KQ947421">
    <property type="protein sequence ID" value="KUJ13694.1"/>
    <property type="molecule type" value="Genomic_DNA"/>
</dbReference>
<reference evidence="1 2" key="1">
    <citation type="submission" date="2015-10" db="EMBL/GenBank/DDBJ databases">
        <title>Full genome of DAOMC 229536 Phialocephala scopiformis, a fungal endophyte of spruce producing the potent anti-insectan compound rugulosin.</title>
        <authorList>
            <consortium name="DOE Joint Genome Institute"/>
            <person name="Walker A.K."/>
            <person name="Frasz S.L."/>
            <person name="Seifert K.A."/>
            <person name="Miller J.D."/>
            <person name="Mondo S.J."/>
            <person name="Labutti K."/>
            <person name="Lipzen A."/>
            <person name="Dockter R."/>
            <person name="Kennedy M."/>
            <person name="Grigoriev I.V."/>
            <person name="Spatafora J.W."/>
        </authorList>
    </citation>
    <scope>NUCLEOTIDE SEQUENCE [LARGE SCALE GENOMIC DNA]</scope>
    <source>
        <strain evidence="1 2">CBS 120377</strain>
    </source>
</reference>
<keyword evidence="2" id="KW-1185">Reference proteome</keyword>
<dbReference type="AlphaFoldDB" id="A0A194X148"/>
<accession>A0A194X148</accession>